<dbReference type="GO" id="GO:0051287">
    <property type="term" value="F:NAD binding"/>
    <property type="evidence" value="ECO:0007669"/>
    <property type="project" value="InterPro"/>
</dbReference>
<dbReference type="STRING" id="865938.Weevi_1011"/>
<keyword evidence="2 4" id="KW-0560">Oxidoreductase</keyword>
<dbReference type="Proteomes" id="UP000008641">
    <property type="component" value="Chromosome"/>
</dbReference>
<dbReference type="PANTHER" id="PTHR42789">
    <property type="entry name" value="D-ISOMER SPECIFIC 2-HYDROXYACID DEHYDROGENASE FAMILY PROTEIN (AFU_ORTHOLOGUE AFUA_6G10090)"/>
    <property type="match status" value="1"/>
</dbReference>
<dbReference type="RefSeq" id="WP_013598110.1">
    <property type="nucleotide sequence ID" value="NC_015144.1"/>
</dbReference>
<evidence type="ECO:0000259" key="5">
    <source>
        <dbReference type="Pfam" id="PF00389"/>
    </source>
</evidence>
<dbReference type="Pfam" id="PF02826">
    <property type="entry name" value="2-Hacid_dh_C"/>
    <property type="match status" value="1"/>
</dbReference>
<accession>F0P210</accession>
<keyword evidence="3" id="KW-0520">NAD</keyword>
<evidence type="ECO:0000259" key="6">
    <source>
        <dbReference type="Pfam" id="PF02826"/>
    </source>
</evidence>
<gene>
    <name evidence="7" type="ordered locus">Weevi_1011</name>
</gene>
<evidence type="ECO:0000256" key="4">
    <source>
        <dbReference type="RuleBase" id="RU003719"/>
    </source>
</evidence>
<dbReference type="Pfam" id="PF00389">
    <property type="entry name" value="2-Hacid_dh"/>
    <property type="match status" value="1"/>
</dbReference>
<dbReference type="GO" id="GO:0004617">
    <property type="term" value="F:phosphoglycerate dehydrogenase activity"/>
    <property type="evidence" value="ECO:0007669"/>
    <property type="project" value="UniProtKB-EC"/>
</dbReference>
<dbReference type="EMBL" id="CP002455">
    <property type="protein sequence ID" value="ADX67720.1"/>
    <property type="molecule type" value="Genomic_DNA"/>
</dbReference>
<dbReference type="Gene3D" id="3.40.50.720">
    <property type="entry name" value="NAD(P)-binding Rossmann-like Domain"/>
    <property type="match status" value="2"/>
</dbReference>
<comment type="similarity">
    <text evidence="1 4">Belongs to the D-isomer specific 2-hydroxyacid dehydrogenase family.</text>
</comment>
<protein>
    <submittedName>
        <fullName evidence="7">Phosphoglycerate dehydrogenase</fullName>
        <ecNumber evidence="7">1.1.1.95</ecNumber>
    </submittedName>
</protein>
<dbReference type="SUPFAM" id="SSF52283">
    <property type="entry name" value="Formate/glycerate dehydrogenase catalytic domain-like"/>
    <property type="match status" value="1"/>
</dbReference>
<feature type="domain" description="D-isomer specific 2-hydroxyacid dehydrogenase NAD-binding" evidence="6">
    <location>
        <begin position="105"/>
        <end position="288"/>
    </location>
</feature>
<sequence>MKILVIDTNHTVLVDSLREAGFIVDEDYHSSKEKIEEKIDQYGGLILRSRFPIDRSFIEKATKLKWIGRVGAGLENIDESFAAEKGIVLFNSPEGNRTSVGEHAIGMLLMLMHHLRRADLEVRNGIWRREQNRGDELAGKTVGIIGYGNMGNAFAKRLQGFDVEVICYDILRNKGNEFAQQVSLEELFLRTDILSLHTPQTPLTLGMINTNFINQFRRPFYFINTARGKSVVSKDLIEALENGKVLGAALDVFDFEKSSFEGIQKNDFNEDYQYFIKSDKVVLAPHIAGWTHQSKYKLAAKIVDKILQWNVEHSKD</sequence>
<dbReference type="InterPro" id="IPR006140">
    <property type="entry name" value="D-isomer_DH_NAD-bd"/>
</dbReference>
<dbReference type="PANTHER" id="PTHR42789:SF1">
    <property type="entry name" value="D-ISOMER SPECIFIC 2-HYDROXYACID DEHYDROGENASE FAMILY PROTEIN (AFU_ORTHOLOGUE AFUA_6G10090)"/>
    <property type="match status" value="1"/>
</dbReference>
<dbReference type="HOGENOM" id="CLU_019796_1_3_10"/>
<dbReference type="InterPro" id="IPR006139">
    <property type="entry name" value="D-isomer_2_OHA_DH_cat_dom"/>
</dbReference>
<evidence type="ECO:0000256" key="1">
    <source>
        <dbReference type="ARBA" id="ARBA00005854"/>
    </source>
</evidence>
<reference evidence="8" key="2">
    <citation type="journal article" date="2011" name="Stand. Genomic Sci.">
        <title>Complete genome sequence of Weeksella virosa type strain (9751T).</title>
        <authorList>
            <person name="Lang E."/>
            <person name="Teshima H."/>
            <person name="Lucas S."/>
            <person name="Lapidus A."/>
            <person name="Hammon N."/>
            <person name="Deshpande S."/>
            <person name="Nolan M."/>
            <person name="Cheng J."/>
            <person name="Pitluck S."/>
            <person name="Liolios K."/>
            <person name="Pagani I."/>
            <person name="Mikhailova N."/>
            <person name="Ivanova N."/>
            <person name="Mavromatis K."/>
            <person name="Pati A."/>
            <person name="Tapia R."/>
            <person name="Han C."/>
            <person name="Goodwin L."/>
            <person name="Chen A."/>
            <person name="Palaniappan K."/>
            <person name="Land M."/>
            <person name="Hauser L."/>
            <person name="Chang Y."/>
            <person name="Jeffries C."/>
            <person name="Brambilla E."/>
            <person name="Kopitz M."/>
            <person name="Rohde M."/>
            <person name="Goker M."/>
            <person name="Tindall B."/>
            <person name="Detter J."/>
            <person name="Woyke T."/>
            <person name="Bristow J."/>
            <person name="Eisen J."/>
            <person name="Markowitz V."/>
            <person name="Hugenholtz P."/>
            <person name="Klenk H."/>
            <person name="Kyrpides N."/>
        </authorList>
    </citation>
    <scope>NUCLEOTIDE SEQUENCE [LARGE SCALE GENOMIC DNA]</scope>
    <source>
        <strain evidence="8">ATCC 43766 / DSM 16922 / JCM 21250 / NBRC 16016 / NCTC 11634 / CL345/78</strain>
    </source>
</reference>
<dbReference type="CDD" id="cd12179">
    <property type="entry name" value="2-Hacid_dh_14"/>
    <property type="match status" value="1"/>
</dbReference>
<feature type="domain" description="D-isomer specific 2-hydroxyacid dehydrogenase catalytic" evidence="5">
    <location>
        <begin position="3"/>
        <end position="310"/>
    </location>
</feature>
<keyword evidence="8" id="KW-1185">Reference proteome</keyword>
<dbReference type="InterPro" id="IPR036291">
    <property type="entry name" value="NAD(P)-bd_dom_sf"/>
</dbReference>
<evidence type="ECO:0000256" key="2">
    <source>
        <dbReference type="ARBA" id="ARBA00023002"/>
    </source>
</evidence>
<dbReference type="KEGG" id="wvi:Weevi_1011"/>
<name>F0P210_WEEVC</name>
<evidence type="ECO:0000256" key="3">
    <source>
        <dbReference type="ARBA" id="ARBA00023027"/>
    </source>
</evidence>
<dbReference type="EC" id="1.1.1.95" evidence="7"/>
<dbReference type="OrthoDB" id="9777288at2"/>
<evidence type="ECO:0000313" key="8">
    <source>
        <dbReference type="Proteomes" id="UP000008641"/>
    </source>
</evidence>
<dbReference type="AlphaFoldDB" id="F0P210"/>
<dbReference type="SUPFAM" id="SSF51735">
    <property type="entry name" value="NAD(P)-binding Rossmann-fold domains"/>
    <property type="match status" value="1"/>
</dbReference>
<evidence type="ECO:0000313" key="7">
    <source>
        <dbReference type="EMBL" id="ADX67720.1"/>
    </source>
</evidence>
<dbReference type="eggNOG" id="COG0111">
    <property type="taxonomic scope" value="Bacteria"/>
</dbReference>
<dbReference type="InterPro" id="IPR050857">
    <property type="entry name" value="D-2-hydroxyacid_DH"/>
</dbReference>
<reference evidence="7 8" key="1">
    <citation type="journal article" date="2011" name="Stand. Genomic Sci.">
        <title>Complete genome sequence of Weeksella virosa type strain (9751).</title>
        <authorList>
            <person name="Lang E."/>
            <person name="Teshima H."/>
            <person name="Lucas S."/>
            <person name="Lapidus A."/>
            <person name="Hammon N."/>
            <person name="Deshpande S."/>
            <person name="Nolan M."/>
            <person name="Cheng J.F."/>
            <person name="Pitluck S."/>
            <person name="Liolios K."/>
            <person name="Pagani I."/>
            <person name="Mikhailova N."/>
            <person name="Ivanova N."/>
            <person name="Mavromatis K."/>
            <person name="Pati A."/>
            <person name="Tapia R."/>
            <person name="Han C."/>
            <person name="Goodwin L."/>
            <person name="Chen A."/>
            <person name="Palaniappan K."/>
            <person name="Land M."/>
            <person name="Hauser L."/>
            <person name="Chang Y.J."/>
            <person name="Jeffries C.D."/>
            <person name="Brambilla E.M."/>
            <person name="Kopitz M."/>
            <person name="Rohde M."/>
            <person name="Goker M."/>
            <person name="Tindall B.J."/>
            <person name="Detter J.C."/>
            <person name="Woyke T."/>
            <person name="Bristow J."/>
            <person name="Eisen J.A."/>
            <person name="Markowitz V."/>
            <person name="Hugenholtz P."/>
            <person name="Klenk H.P."/>
            <person name="Kyrpides N.C."/>
        </authorList>
    </citation>
    <scope>NUCLEOTIDE SEQUENCE [LARGE SCALE GENOMIC DNA]</scope>
    <source>
        <strain evidence="8">ATCC 43766 / DSM 16922 / JCM 21250 / NBRC 16016 / NCTC 11634 / CL345/78</strain>
    </source>
</reference>
<proteinExistence type="inferred from homology"/>
<organism evidence="7 8">
    <name type="scientific">Weeksella virosa (strain ATCC 43766 / DSM 16922 / JCM 21250 / CCUG 30538 / CDC 9751 / IAM 14551 / NBRC 16016 / NCTC 11634 / CL345/78)</name>
    <dbReference type="NCBI Taxonomy" id="865938"/>
    <lineage>
        <taxon>Bacteria</taxon>
        <taxon>Pseudomonadati</taxon>
        <taxon>Bacteroidota</taxon>
        <taxon>Flavobacteriia</taxon>
        <taxon>Flavobacteriales</taxon>
        <taxon>Weeksellaceae</taxon>
        <taxon>Weeksella</taxon>
    </lineage>
</organism>